<proteinExistence type="predicted"/>
<feature type="region of interest" description="Disordered" evidence="1">
    <location>
        <begin position="201"/>
        <end position="242"/>
    </location>
</feature>
<reference evidence="2 3" key="1">
    <citation type="submission" date="2024-05" db="EMBL/GenBank/DDBJ databases">
        <authorList>
            <person name="Yi C."/>
        </authorList>
    </citation>
    <scope>NUCLEOTIDE SEQUENCE [LARGE SCALE GENOMIC DNA]</scope>
    <source>
        <strain evidence="2 3">XS13</strain>
    </source>
</reference>
<name>A0ABV0IGH0_9MICC</name>
<feature type="compositionally biased region" description="Acidic residues" evidence="1">
    <location>
        <begin position="216"/>
        <end position="233"/>
    </location>
</feature>
<comment type="caution">
    <text evidence="2">The sequence shown here is derived from an EMBL/GenBank/DDBJ whole genome shotgun (WGS) entry which is preliminary data.</text>
</comment>
<evidence type="ECO:0008006" key="4">
    <source>
        <dbReference type="Google" id="ProtNLM"/>
    </source>
</evidence>
<evidence type="ECO:0000313" key="3">
    <source>
        <dbReference type="Proteomes" id="UP001484097"/>
    </source>
</evidence>
<feature type="compositionally biased region" description="Basic and acidic residues" evidence="1">
    <location>
        <begin position="1"/>
        <end position="11"/>
    </location>
</feature>
<feature type="region of interest" description="Disordered" evidence="1">
    <location>
        <begin position="1"/>
        <end position="20"/>
    </location>
</feature>
<evidence type="ECO:0000256" key="1">
    <source>
        <dbReference type="SAM" id="MobiDB-lite"/>
    </source>
</evidence>
<keyword evidence="3" id="KW-1185">Reference proteome</keyword>
<feature type="compositionally biased region" description="Polar residues" evidence="1">
    <location>
        <begin position="206"/>
        <end position="215"/>
    </location>
</feature>
<sequence>MTPRLRPERPSGHPGPRRAAAGLVGALAAVVLAGCTIFPSPGQEPTDQDGNPLPAADAEGYRPAPLYLVALNGAFPPDTTGREVACQDLLVRAQTVPVDSEDRVGTSIGFLLDDEQYSHGDPALTNSLDPSEDGLAYSSSRVEGDTVVLELTGDVVTRNQCESFRIRAQLNRTAAAAAGVPEAEVLVDGVRIEEILGLTEMELGQEITTPPADTTGTEDSESADPEDPLEEIGDPGQLNGGG</sequence>
<dbReference type="RefSeq" id="WP_309815179.1">
    <property type="nucleotide sequence ID" value="NZ_JBDXMX010000002.1"/>
</dbReference>
<dbReference type="EMBL" id="JBDXMX010000002">
    <property type="protein sequence ID" value="MEO9247252.1"/>
    <property type="molecule type" value="Genomic_DNA"/>
</dbReference>
<dbReference type="PROSITE" id="PS51257">
    <property type="entry name" value="PROKAR_LIPOPROTEIN"/>
    <property type="match status" value="1"/>
</dbReference>
<accession>A0ABV0IGH0</accession>
<evidence type="ECO:0000313" key="2">
    <source>
        <dbReference type="EMBL" id="MEO9247252.1"/>
    </source>
</evidence>
<organism evidence="2 3">
    <name type="scientific">Citricoccus nitrophenolicus</name>
    <dbReference type="NCBI Taxonomy" id="863575"/>
    <lineage>
        <taxon>Bacteria</taxon>
        <taxon>Bacillati</taxon>
        <taxon>Actinomycetota</taxon>
        <taxon>Actinomycetes</taxon>
        <taxon>Micrococcales</taxon>
        <taxon>Micrococcaceae</taxon>
        <taxon>Citricoccus</taxon>
    </lineage>
</organism>
<protein>
    <recommendedName>
        <fullName evidence="4">Sporulation and spore germination protein</fullName>
    </recommendedName>
</protein>
<dbReference type="Proteomes" id="UP001484097">
    <property type="component" value="Unassembled WGS sequence"/>
</dbReference>
<gene>
    <name evidence="2" type="ORF">ABDK96_06130</name>
</gene>